<dbReference type="InterPro" id="IPR036412">
    <property type="entry name" value="HAD-like_sf"/>
</dbReference>
<gene>
    <name evidence="1" type="ORF">R4Z09_09950</name>
</gene>
<reference evidence="1 2" key="1">
    <citation type="submission" date="2023-10" db="EMBL/GenBank/DDBJ databases">
        <title>Niallia locisalis sp.nov. isolated from a salt pond sample.</title>
        <authorList>
            <person name="Li X.-J."/>
            <person name="Dong L."/>
        </authorList>
    </citation>
    <scope>NUCLEOTIDE SEQUENCE [LARGE SCALE GENOMIC DNA]</scope>
    <source>
        <strain evidence="1 2">DSM 29761</strain>
    </source>
</reference>
<keyword evidence="2" id="KW-1185">Reference proteome</keyword>
<dbReference type="EC" id="3.1.3.-" evidence="1"/>
<dbReference type="InterPro" id="IPR023214">
    <property type="entry name" value="HAD_sf"/>
</dbReference>
<dbReference type="GO" id="GO:0016787">
    <property type="term" value="F:hydrolase activity"/>
    <property type="evidence" value="ECO:0007669"/>
    <property type="project" value="UniProtKB-KW"/>
</dbReference>
<dbReference type="PANTHER" id="PTHR10000">
    <property type="entry name" value="PHOSPHOSERINE PHOSPHATASE"/>
    <property type="match status" value="1"/>
</dbReference>
<keyword evidence="1" id="KW-0378">Hydrolase</keyword>
<dbReference type="Proteomes" id="UP001357223">
    <property type="component" value="Chromosome"/>
</dbReference>
<proteinExistence type="predicted"/>
<dbReference type="PANTHER" id="PTHR10000:SF55">
    <property type="entry name" value="5-AMINO-6-(5-PHOSPHO-D-RIBITYLAMINO)URACIL PHOSPHATASE YCSE"/>
    <property type="match status" value="1"/>
</dbReference>
<dbReference type="SUPFAM" id="SSF56784">
    <property type="entry name" value="HAD-like"/>
    <property type="match status" value="1"/>
</dbReference>
<dbReference type="SFLD" id="SFLDS00003">
    <property type="entry name" value="Haloacid_Dehalogenase"/>
    <property type="match status" value="1"/>
</dbReference>
<evidence type="ECO:0000313" key="2">
    <source>
        <dbReference type="Proteomes" id="UP001357223"/>
    </source>
</evidence>
<dbReference type="PRINTS" id="PR00119">
    <property type="entry name" value="CATATPASE"/>
</dbReference>
<protein>
    <submittedName>
        <fullName evidence="1">Cof-type HAD-IIB family hydrolase</fullName>
        <ecNumber evidence="1">3.1.3.-</ecNumber>
    </submittedName>
</protein>
<dbReference type="Gene3D" id="3.30.1240.10">
    <property type="match status" value="2"/>
</dbReference>
<sequence length="248" mass="27906">MNYSQSNREIKLIALDMDGTLLNNQQEVSNSNREAISQAKEKGVQVILCTGRSIMTCHEYAKSLNLLSNLVTVNGGEIWDQGKLLERNALQSEQVQWMWELSQTYGTKYWATSIDRVWRNQMPDNILAHQWLKFGYDIDDTEIRHAILKQLKDKPFLETSNSSPVNIEINAAGINKAQAITKVCDRLNLSLDNVMAIGDSLNDILMIQKSGLGVAMGNAQEEVKHAADWVTITNQEDGVAEAIKQWVL</sequence>
<dbReference type="NCBIfam" id="TIGR01484">
    <property type="entry name" value="HAD-SF-IIB"/>
    <property type="match status" value="1"/>
</dbReference>
<dbReference type="RefSeq" id="WP_338452168.1">
    <property type="nucleotide sequence ID" value="NZ_CP137640.1"/>
</dbReference>
<dbReference type="Gene3D" id="3.40.50.1000">
    <property type="entry name" value="HAD superfamily/HAD-like"/>
    <property type="match status" value="2"/>
</dbReference>
<name>A0ABZ2CHM2_9BACI</name>
<dbReference type="SFLD" id="SFLDG01140">
    <property type="entry name" value="C2.B:_Phosphomannomutase_and_P"/>
    <property type="match status" value="1"/>
</dbReference>
<accession>A0ABZ2CHM2</accession>
<dbReference type="CDD" id="cd07516">
    <property type="entry name" value="HAD_Pase"/>
    <property type="match status" value="1"/>
</dbReference>
<evidence type="ECO:0000313" key="1">
    <source>
        <dbReference type="EMBL" id="WVX83282.1"/>
    </source>
</evidence>
<dbReference type="EMBL" id="CP137640">
    <property type="protein sequence ID" value="WVX83282.1"/>
    <property type="molecule type" value="Genomic_DNA"/>
</dbReference>
<dbReference type="Pfam" id="PF08282">
    <property type="entry name" value="Hydrolase_3"/>
    <property type="match status" value="1"/>
</dbReference>
<dbReference type="PROSITE" id="PS01228">
    <property type="entry name" value="COF_1"/>
    <property type="match status" value="1"/>
</dbReference>
<dbReference type="InterPro" id="IPR006379">
    <property type="entry name" value="HAD-SF_hydro_IIB"/>
</dbReference>
<organism evidence="1 2">
    <name type="scientific">Niallia oryzisoli</name>
    <dbReference type="NCBI Taxonomy" id="1737571"/>
    <lineage>
        <taxon>Bacteria</taxon>
        <taxon>Bacillati</taxon>
        <taxon>Bacillota</taxon>
        <taxon>Bacilli</taxon>
        <taxon>Bacillales</taxon>
        <taxon>Bacillaceae</taxon>
        <taxon>Niallia</taxon>
    </lineage>
</organism>